<dbReference type="OrthoDB" id="2914213at2759"/>
<evidence type="ECO:0000313" key="2">
    <source>
        <dbReference type="Proteomes" id="UP000284842"/>
    </source>
</evidence>
<comment type="caution">
    <text evidence="1">The sequence shown here is derived from an EMBL/GenBank/DDBJ whole genome shotgun (WGS) entry which is preliminary data.</text>
</comment>
<proteinExistence type="predicted"/>
<accession>A0A409YFH7</accession>
<dbReference type="Proteomes" id="UP000284842">
    <property type="component" value="Unassembled WGS sequence"/>
</dbReference>
<protein>
    <recommendedName>
        <fullName evidence="3">F-box domain-containing protein</fullName>
    </recommendedName>
</protein>
<sequence length="449" mass="50168">MQLRGSISIPVEIIEAIFEHISPDDKKTISACSRTSTWFRSKMQRQLFNSISLECAVRPESTPGPTWGLADYGDKGKKLLRSLKSNPTLASYVQECRFEVLERLECTVGIRALRRARLPKSSVLNIIPLLPAITSFVFEANFGAAIPSYTSFSKDIRVAIVDLLRRSKDLKCLRITAAQSTPLDLLTEVPNLESLNFFSFPFELESGPILLRSGSLIKPKILRTEDLGYTTSEPLDNLTRLLGSDHTGRRPVLSLERLEELYIDNRKDKIEKLNVLIGAANPDKLSRLHIRCLNDTMRDLDENAPTGDFNLSKFSSLQHLAMNGKIIFPKSDPSSGLSMYSHCNWISSVLQTLPDRRGIFDTPLSLNIVLNIIHVVPTCALVHIPLSMVTDVIMQKHQCGACGGGEGTSGNVEWLNEWRREYQDALEQNAAVKSSKDFISFDLLFGCLT</sequence>
<dbReference type="InParanoid" id="A0A409YFH7"/>
<dbReference type="AlphaFoldDB" id="A0A409YFH7"/>
<dbReference type="EMBL" id="NHTK01001219">
    <property type="protein sequence ID" value="PPR01763.1"/>
    <property type="molecule type" value="Genomic_DNA"/>
</dbReference>
<evidence type="ECO:0000313" key="1">
    <source>
        <dbReference type="EMBL" id="PPR01763.1"/>
    </source>
</evidence>
<gene>
    <name evidence="1" type="ORF">CVT24_001826</name>
</gene>
<name>A0A409YFH7_9AGAR</name>
<organism evidence="1 2">
    <name type="scientific">Panaeolus cyanescens</name>
    <dbReference type="NCBI Taxonomy" id="181874"/>
    <lineage>
        <taxon>Eukaryota</taxon>
        <taxon>Fungi</taxon>
        <taxon>Dikarya</taxon>
        <taxon>Basidiomycota</taxon>
        <taxon>Agaricomycotina</taxon>
        <taxon>Agaricomycetes</taxon>
        <taxon>Agaricomycetidae</taxon>
        <taxon>Agaricales</taxon>
        <taxon>Agaricineae</taxon>
        <taxon>Galeropsidaceae</taxon>
        <taxon>Panaeolus</taxon>
    </lineage>
</organism>
<evidence type="ECO:0008006" key="3">
    <source>
        <dbReference type="Google" id="ProtNLM"/>
    </source>
</evidence>
<keyword evidence="2" id="KW-1185">Reference proteome</keyword>
<reference evidence="1 2" key="1">
    <citation type="journal article" date="2018" name="Evol. Lett.">
        <title>Horizontal gene cluster transfer increased hallucinogenic mushroom diversity.</title>
        <authorList>
            <person name="Reynolds H.T."/>
            <person name="Vijayakumar V."/>
            <person name="Gluck-Thaler E."/>
            <person name="Korotkin H.B."/>
            <person name="Matheny P.B."/>
            <person name="Slot J.C."/>
        </authorList>
    </citation>
    <scope>NUCLEOTIDE SEQUENCE [LARGE SCALE GENOMIC DNA]</scope>
    <source>
        <strain evidence="1 2">2629</strain>
    </source>
</reference>